<feature type="non-terminal residue" evidence="1">
    <location>
        <position position="1"/>
    </location>
</feature>
<evidence type="ECO:0000313" key="2">
    <source>
        <dbReference type="Proteomes" id="UP001642360"/>
    </source>
</evidence>
<gene>
    <name evidence="1" type="ORF">ILEXP_LOCUS30496</name>
</gene>
<name>A0ABC8SX62_9AQUA</name>
<dbReference type="InterPro" id="IPR027443">
    <property type="entry name" value="IPNS-like_sf"/>
</dbReference>
<dbReference type="EMBL" id="CAUOFW020003724">
    <property type="protein sequence ID" value="CAK9161675.1"/>
    <property type="molecule type" value="Genomic_DNA"/>
</dbReference>
<dbReference type="Gene3D" id="2.60.120.330">
    <property type="entry name" value="B-lactam Antibiotic, Isopenicillin N Synthase, Chain"/>
    <property type="match status" value="1"/>
</dbReference>
<proteinExistence type="predicted"/>
<accession>A0ABC8SX62</accession>
<comment type="caution">
    <text evidence="1">The sequence shown here is derived from an EMBL/GenBank/DDBJ whole genome shotgun (WGS) entry which is preliminary data.</text>
</comment>
<dbReference type="Proteomes" id="UP001642360">
    <property type="component" value="Unassembled WGS sequence"/>
</dbReference>
<keyword evidence="2" id="KW-1185">Reference proteome</keyword>
<organism evidence="1 2">
    <name type="scientific">Ilex paraguariensis</name>
    <name type="common">yerba mate</name>
    <dbReference type="NCBI Taxonomy" id="185542"/>
    <lineage>
        <taxon>Eukaryota</taxon>
        <taxon>Viridiplantae</taxon>
        <taxon>Streptophyta</taxon>
        <taxon>Embryophyta</taxon>
        <taxon>Tracheophyta</taxon>
        <taxon>Spermatophyta</taxon>
        <taxon>Magnoliopsida</taxon>
        <taxon>eudicotyledons</taxon>
        <taxon>Gunneridae</taxon>
        <taxon>Pentapetalae</taxon>
        <taxon>asterids</taxon>
        <taxon>campanulids</taxon>
        <taxon>Aquifoliales</taxon>
        <taxon>Aquifoliaceae</taxon>
        <taxon>Ilex</taxon>
    </lineage>
</organism>
<dbReference type="AlphaFoldDB" id="A0ABC8SX62"/>
<reference evidence="1 2" key="1">
    <citation type="submission" date="2024-02" db="EMBL/GenBank/DDBJ databases">
        <authorList>
            <person name="Vignale AGUSTIN F."/>
            <person name="Sosa J E."/>
            <person name="Modenutti C."/>
        </authorList>
    </citation>
    <scope>NUCLEOTIDE SEQUENCE [LARGE SCALE GENOMIC DNA]</scope>
</reference>
<protein>
    <submittedName>
        <fullName evidence="1">Uncharacterized protein</fullName>
    </submittedName>
</protein>
<evidence type="ECO:0000313" key="1">
    <source>
        <dbReference type="EMBL" id="CAK9161675.1"/>
    </source>
</evidence>
<sequence length="92" mass="10039">HMEAISASAEQSIGQHNGKKEMKEMEEMKVGVKGLVDSGVFNIPKVFVNPLEKSCNADGVNLQVPIIDFAGLESVGDRRTKIVEEIRNASEI</sequence>